<keyword evidence="4" id="KW-1185">Reference proteome</keyword>
<dbReference type="InterPro" id="IPR036770">
    <property type="entry name" value="Ankyrin_rpt-contain_sf"/>
</dbReference>
<proteinExistence type="predicted"/>
<name>A0A1J7I7Y7_9PEZI</name>
<accession>A0A1J7I7Y7</accession>
<keyword evidence="1" id="KW-0677">Repeat</keyword>
<evidence type="ECO:0000313" key="3">
    <source>
        <dbReference type="EMBL" id="OIW23533.1"/>
    </source>
</evidence>
<dbReference type="SUPFAM" id="SSF81383">
    <property type="entry name" value="F-box domain"/>
    <property type="match status" value="1"/>
</dbReference>
<protein>
    <submittedName>
        <fullName evidence="3">Uncharacterized protein</fullName>
    </submittedName>
</protein>
<dbReference type="OrthoDB" id="194358at2759"/>
<dbReference type="GO" id="GO:0004842">
    <property type="term" value="F:ubiquitin-protein transferase activity"/>
    <property type="evidence" value="ECO:0007669"/>
    <property type="project" value="TreeGrafter"/>
</dbReference>
<dbReference type="Proteomes" id="UP000182658">
    <property type="component" value="Unassembled WGS sequence"/>
</dbReference>
<dbReference type="InterPro" id="IPR036047">
    <property type="entry name" value="F-box-like_dom_sf"/>
</dbReference>
<gene>
    <name evidence="3" type="ORF">CONLIGDRAFT_693403</name>
</gene>
<dbReference type="STRING" id="1408157.A0A1J7I7Y7"/>
<dbReference type="AlphaFoldDB" id="A0A1J7I7Y7"/>
<evidence type="ECO:0000313" key="4">
    <source>
        <dbReference type="Proteomes" id="UP000182658"/>
    </source>
</evidence>
<organism evidence="3 4">
    <name type="scientific">Coniochaeta ligniaria NRRL 30616</name>
    <dbReference type="NCBI Taxonomy" id="1408157"/>
    <lineage>
        <taxon>Eukaryota</taxon>
        <taxon>Fungi</taxon>
        <taxon>Dikarya</taxon>
        <taxon>Ascomycota</taxon>
        <taxon>Pezizomycotina</taxon>
        <taxon>Sordariomycetes</taxon>
        <taxon>Sordariomycetidae</taxon>
        <taxon>Coniochaetales</taxon>
        <taxon>Coniochaetaceae</taxon>
        <taxon>Coniochaeta</taxon>
    </lineage>
</organism>
<dbReference type="PANTHER" id="PTHR24171">
    <property type="entry name" value="ANKYRIN REPEAT DOMAIN-CONTAINING PROTEIN 39-RELATED"/>
    <property type="match status" value="1"/>
</dbReference>
<dbReference type="PANTHER" id="PTHR24171:SF8">
    <property type="entry name" value="BRCA1-ASSOCIATED RING DOMAIN PROTEIN 1"/>
    <property type="match status" value="1"/>
</dbReference>
<keyword evidence="2" id="KW-0040">ANK repeat</keyword>
<dbReference type="SUPFAM" id="SSF48403">
    <property type="entry name" value="Ankyrin repeat"/>
    <property type="match status" value="1"/>
</dbReference>
<dbReference type="GO" id="GO:0085020">
    <property type="term" value="P:protein K6-linked ubiquitination"/>
    <property type="evidence" value="ECO:0007669"/>
    <property type="project" value="TreeGrafter"/>
</dbReference>
<evidence type="ECO:0000256" key="1">
    <source>
        <dbReference type="ARBA" id="ARBA00022737"/>
    </source>
</evidence>
<reference evidence="3 4" key="1">
    <citation type="submission" date="2016-10" db="EMBL/GenBank/DDBJ databases">
        <title>Draft genome sequence of Coniochaeta ligniaria NRRL30616, a lignocellulolytic fungus for bioabatement of inhibitors in plant biomass hydrolysates.</title>
        <authorList>
            <consortium name="DOE Joint Genome Institute"/>
            <person name="Jimenez D.J."/>
            <person name="Hector R.E."/>
            <person name="Riley R."/>
            <person name="Sun H."/>
            <person name="Grigoriev I.V."/>
            <person name="Van Elsas J.D."/>
            <person name="Nichols N.N."/>
        </authorList>
    </citation>
    <scope>NUCLEOTIDE SEQUENCE [LARGE SCALE GENOMIC DNA]</scope>
    <source>
        <strain evidence="3 4">NRRL 30616</strain>
    </source>
</reference>
<dbReference type="Gene3D" id="1.25.40.20">
    <property type="entry name" value="Ankyrin repeat-containing domain"/>
    <property type="match status" value="2"/>
</dbReference>
<sequence length="433" mass="48922">MPPTAVLGGQRAMAGSISDLPAEVLLEICGFTTVAEHDKFSRTCWYFTSVLQKDLFKRSAGDHCGAIRYGCEKGNIPIIRRSLDYGFPPDIDDIIDHKIPRHMPTWEMTSMPYTALGVAIDGQYAQVVDYLMSRGASQVHGPNYRISPLLRAIEAGAEDVVLVLLKRGVSPNIVATRDVQAPYSGDCTALIENIQELEGAACNEYMDDSICRSIVDSRMNIFNHLFDFGADPNWRDGDGYTPLEEALHFLVWGRYEHDTEISIKLVRMPLNHGADPNLASAEWDKVSPFSQLVGCRSWDYPSFPPQVRLRLMEMMIQAGANLTAVNTEPPYFDQTVLTRIFSDSYRTYNLTRDYQILAGLYEEQAAKPQHVGARPDDRISLQDVLNDEQKWVFGTFPVLLKAGAKISRRDLDMMEEKLERLKEERPCQEEWQG</sequence>
<dbReference type="InterPro" id="IPR002110">
    <property type="entry name" value="Ankyrin_rpt"/>
</dbReference>
<dbReference type="SMART" id="SM00248">
    <property type="entry name" value="ANK"/>
    <property type="match status" value="4"/>
</dbReference>
<dbReference type="EMBL" id="KV875106">
    <property type="protein sequence ID" value="OIW23533.1"/>
    <property type="molecule type" value="Genomic_DNA"/>
</dbReference>
<evidence type="ECO:0000256" key="2">
    <source>
        <dbReference type="ARBA" id="ARBA00023043"/>
    </source>
</evidence>
<dbReference type="InParanoid" id="A0A1J7I7Y7"/>